<organism evidence="7 8">
    <name type="scientific">Phaseolus coccineus</name>
    <name type="common">Scarlet runner bean</name>
    <name type="synonym">Phaseolus multiflorus</name>
    <dbReference type="NCBI Taxonomy" id="3886"/>
    <lineage>
        <taxon>Eukaryota</taxon>
        <taxon>Viridiplantae</taxon>
        <taxon>Streptophyta</taxon>
        <taxon>Embryophyta</taxon>
        <taxon>Tracheophyta</taxon>
        <taxon>Spermatophyta</taxon>
        <taxon>Magnoliopsida</taxon>
        <taxon>eudicotyledons</taxon>
        <taxon>Gunneridae</taxon>
        <taxon>Pentapetalae</taxon>
        <taxon>rosids</taxon>
        <taxon>fabids</taxon>
        <taxon>Fabales</taxon>
        <taxon>Fabaceae</taxon>
        <taxon>Papilionoideae</taxon>
        <taxon>50 kb inversion clade</taxon>
        <taxon>NPAAA clade</taxon>
        <taxon>indigoferoid/millettioid clade</taxon>
        <taxon>Phaseoleae</taxon>
        <taxon>Phaseolus</taxon>
    </lineage>
</organism>
<feature type="transmembrane region" description="Helical" evidence="6">
    <location>
        <begin position="69"/>
        <end position="93"/>
    </location>
</feature>
<protein>
    <recommendedName>
        <fullName evidence="9">Senescence-associated protein</fullName>
    </recommendedName>
</protein>
<evidence type="ECO:0000313" key="7">
    <source>
        <dbReference type="EMBL" id="KAK7347395.1"/>
    </source>
</evidence>
<gene>
    <name evidence="7" type="ORF">VNO80_21925</name>
</gene>
<dbReference type="Proteomes" id="UP001374584">
    <property type="component" value="Unassembled WGS sequence"/>
</dbReference>
<dbReference type="EMBL" id="JAYMYR010000008">
    <property type="protein sequence ID" value="KAK7347395.1"/>
    <property type="molecule type" value="Genomic_DNA"/>
</dbReference>
<dbReference type="PANTHER" id="PTHR32191">
    <property type="entry name" value="TETRASPANIN-8-RELATED"/>
    <property type="match status" value="1"/>
</dbReference>
<evidence type="ECO:0000313" key="8">
    <source>
        <dbReference type="Proteomes" id="UP001374584"/>
    </source>
</evidence>
<feature type="transmembrane region" description="Helical" evidence="6">
    <location>
        <begin position="105"/>
        <end position="127"/>
    </location>
</feature>
<keyword evidence="8" id="KW-1185">Reference proteome</keyword>
<reference evidence="7 8" key="1">
    <citation type="submission" date="2024-01" db="EMBL/GenBank/DDBJ databases">
        <title>The genomes of 5 underutilized Papilionoideae crops provide insights into root nodulation and disease resistanc.</title>
        <authorList>
            <person name="Jiang F."/>
        </authorList>
    </citation>
    <scope>NUCLEOTIDE SEQUENCE [LARGE SCALE GENOMIC DNA]</scope>
    <source>
        <strain evidence="7">JINMINGXINNONG_FW02</strain>
        <tissue evidence="7">Leaves</tissue>
    </source>
</reference>
<proteinExistence type="inferred from homology"/>
<evidence type="ECO:0000256" key="5">
    <source>
        <dbReference type="ARBA" id="ARBA00023136"/>
    </source>
</evidence>
<feature type="transmembrane region" description="Helical" evidence="6">
    <location>
        <begin position="133"/>
        <end position="157"/>
    </location>
</feature>
<comment type="subcellular location">
    <subcellularLocation>
        <location evidence="1">Membrane</location>
        <topology evidence="1">Multi-pass membrane protein</topology>
    </subcellularLocation>
</comment>
<sequence length="334" mass="37056">MSDVAYPESAKWNTTATHITVLFPLVKQLIFYPQIPLPSDTFILQPFSLQPATSSYIAFANMFRISNTVVGALNILSLLLGVAAVASSAYIHIQGGSDCQKVLQVPLLVGGVFVVLVSALGIVGSLYRVNMALYAYLFFTFALIVGLAFFTVFTLFVTNRKMGQHVSGKGYGEYRVADFSHWLQRYVVNNKNWDEVKSCLMDAHVCQNLALNGGRNNDSIIFKHLSTTQSGCCKPPAYCGFIMKNGTFWEVPKKGPAVNNSDCTTWNNREDKLCYYCNSCKAGVLANIRNQWRRLTVFNACVLVLVTAIYILGCYAIKNNRSDSGCNHLKKLFP</sequence>
<evidence type="ECO:0000256" key="3">
    <source>
        <dbReference type="ARBA" id="ARBA00022692"/>
    </source>
</evidence>
<keyword evidence="3 6" id="KW-0812">Transmembrane</keyword>
<feature type="transmembrane region" description="Helical" evidence="6">
    <location>
        <begin position="297"/>
        <end position="318"/>
    </location>
</feature>
<evidence type="ECO:0000256" key="4">
    <source>
        <dbReference type="ARBA" id="ARBA00022989"/>
    </source>
</evidence>
<name>A0AAN9M361_PHACN</name>
<keyword evidence="4 6" id="KW-1133">Transmembrane helix</keyword>
<evidence type="ECO:0008006" key="9">
    <source>
        <dbReference type="Google" id="ProtNLM"/>
    </source>
</evidence>
<comment type="similarity">
    <text evidence="2">Belongs to the tetraspanin (TM4SF) family.</text>
</comment>
<accession>A0AAN9M361</accession>
<comment type="caution">
    <text evidence="7">The sequence shown here is derived from an EMBL/GenBank/DDBJ whole genome shotgun (WGS) entry which is preliminary data.</text>
</comment>
<evidence type="ECO:0000256" key="2">
    <source>
        <dbReference type="ARBA" id="ARBA00006840"/>
    </source>
</evidence>
<dbReference type="InterPro" id="IPR044991">
    <property type="entry name" value="TET_plant"/>
</dbReference>
<dbReference type="GO" id="GO:0016020">
    <property type="term" value="C:membrane"/>
    <property type="evidence" value="ECO:0007669"/>
    <property type="project" value="UniProtKB-SubCell"/>
</dbReference>
<evidence type="ECO:0000256" key="6">
    <source>
        <dbReference type="SAM" id="Phobius"/>
    </source>
</evidence>
<keyword evidence="5 6" id="KW-0472">Membrane</keyword>
<dbReference type="InterPro" id="IPR018499">
    <property type="entry name" value="Tetraspanin/Peripherin"/>
</dbReference>
<dbReference type="GO" id="GO:0009734">
    <property type="term" value="P:auxin-activated signaling pathway"/>
    <property type="evidence" value="ECO:0007669"/>
    <property type="project" value="InterPro"/>
</dbReference>
<dbReference type="Pfam" id="PF00335">
    <property type="entry name" value="Tetraspanin"/>
    <property type="match status" value="1"/>
</dbReference>
<evidence type="ECO:0000256" key="1">
    <source>
        <dbReference type="ARBA" id="ARBA00004141"/>
    </source>
</evidence>
<dbReference type="AlphaFoldDB" id="A0AAN9M361"/>